<dbReference type="AlphaFoldDB" id="A0A1V0UU63"/>
<dbReference type="SUPFAM" id="SSF55594">
    <property type="entry name" value="HPr-like"/>
    <property type="match status" value="1"/>
</dbReference>
<proteinExistence type="predicted"/>
<name>A0A1V0UU63_9BACL</name>
<dbReference type="PROSITE" id="PS00589">
    <property type="entry name" value="PTS_HPR_SER"/>
    <property type="match status" value="1"/>
</dbReference>
<dbReference type="Gene3D" id="3.30.1340.10">
    <property type="entry name" value="HPr-like"/>
    <property type="match status" value="1"/>
</dbReference>
<dbReference type="Pfam" id="PF00381">
    <property type="entry name" value="PTS-HPr"/>
    <property type="match status" value="1"/>
</dbReference>
<evidence type="ECO:0000313" key="5">
    <source>
        <dbReference type="EMBL" id="ARF68656.1"/>
    </source>
</evidence>
<dbReference type="PANTHER" id="PTHR33705:SF2">
    <property type="entry name" value="PHOSPHOCARRIER PROTEIN NPR"/>
    <property type="match status" value="1"/>
</dbReference>
<dbReference type="InterPro" id="IPR000032">
    <property type="entry name" value="HPr-like"/>
</dbReference>
<dbReference type="InterPro" id="IPR035895">
    <property type="entry name" value="HPr-like_sf"/>
</dbReference>
<evidence type="ECO:0000256" key="2">
    <source>
        <dbReference type="ARBA" id="ARBA00022490"/>
    </source>
</evidence>
<sequence>MQKEFTVKNPMGIHARPAGEIVKKASSLPCKITFVKGAKNVNAKSIVGVLALGLHSGDTVTVVTEGEKEEEALNEIGSLIESILE</sequence>
<dbReference type="GO" id="GO:0005737">
    <property type="term" value="C:cytoplasm"/>
    <property type="evidence" value="ECO:0007669"/>
    <property type="project" value="UniProtKB-SubCell"/>
</dbReference>
<keyword evidence="2" id="KW-0963">Cytoplasm</keyword>
<accession>A0A1V0UU63</accession>
<dbReference type="RefSeq" id="WP_083040335.1">
    <property type="nucleotide sequence ID" value="NZ_CP020557.1"/>
</dbReference>
<organism evidence="5 6">
    <name type="scientific">Paenibacillus larvae subsp. pulvifaciens</name>
    <dbReference type="NCBI Taxonomy" id="1477"/>
    <lineage>
        <taxon>Bacteria</taxon>
        <taxon>Bacillati</taxon>
        <taxon>Bacillota</taxon>
        <taxon>Bacilli</taxon>
        <taxon>Bacillales</taxon>
        <taxon>Paenibacillaceae</taxon>
        <taxon>Paenibacillus</taxon>
    </lineage>
</organism>
<dbReference type="InterPro" id="IPR002114">
    <property type="entry name" value="PTS_HPr_Ser_P_site"/>
</dbReference>
<dbReference type="InterPro" id="IPR050399">
    <property type="entry name" value="HPr"/>
</dbReference>
<dbReference type="Proteomes" id="UP000192727">
    <property type="component" value="Chromosome"/>
</dbReference>
<dbReference type="CDD" id="cd00367">
    <property type="entry name" value="PTS-HPr_like"/>
    <property type="match status" value="1"/>
</dbReference>
<keyword evidence="3" id="KW-0598">Phosphotransferase system</keyword>
<protein>
    <submittedName>
        <fullName evidence="5">HPr family phosphocarrier protein</fullName>
    </submittedName>
</protein>
<dbReference type="PROSITE" id="PS51350">
    <property type="entry name" value="PTS_HPR_DOM"/>
    <property type="match status" value="1"/>
</dbReference>
<evidence type="ECO:0000256" key="3">
    <source>
        <dbReference type="ARBA" id="ARBA00022683"/>
    </source>
</evidence>
<evidence type="ECO:0000259" key="4">
    <source>
        <dbReference type="PROSITE" id="PS51350"/>
    </source>
</evidence>
<feature type="domain" description="HPr" evidence="4">
    <location>
        <begin position="1"/>
        <end position="85"/>
    </location>
</feature>
<dbReference type="NCBIfam" id="TIGR01003">
    <property type="entry name" value="PTS_HPr_family"/>
    <property type="match status" value="1"/>
</dbReference>
<dbReference type="EMBL" id="CP020557">
    <property type="protein sequence ID" value="ARF68656.1"/>
    <property type="molecule type" value="Genomic_DNA"/>
</dbReference>
<dbReference type="PANTHER" id="PTHR33705">
    <property type="entry name" value="PHOSPHOCARRIER PROTEIN HPR"/>
    <property type="match status" value="1"/>
</dbReference>
<gene>
    <name evidence="5" type="ORF">B7C51_13885</name>
</gene>
<dbReference type="GO" id="GO:0009401">
    <property type="term" value="P:phosphoenolpyruvate-dependent sugar phosphotransferase system"/>
    <property type="evidence" value="ECO:0007669"/>
    <property type="project" value="UniProtKB-KW"/>
</dbReference>
<reference evidence="5 6" key="1">
    <citation type="submission" date="2017-03" db="EMBL/GenBank/DDBJ databases">
        <title>Paenibacillus larvae genome sequencing.</title>
        <authorList>
            <person name="Dingman D.W."/>
        </authorList>
    </citation>
    <scope>NUCLEOTIDE SEQUENCE [LARGE SCALE GENOMIC DNA]</scope>
    <source>
        <strain evidence="5 6">SAG 10367</strain>
    </source>
</reference>
<dbReference type="PRINTS" id="PR00107">
    <property type="entry name" value="PHOSPHOCPHPR"/>
</dbReference>
<evidence type="ECO:0000256" key="1">
    <source>
        <dbReference type="ARBA" id="ARBA00004496"/>
    </source>
</evidence>
<evidence type="ECO:0000313" key="6">
    <source>
        <dbReference type="Proteomes" id="UP000192727"/>
    </source>
</evidence>
<comment type="subcellular location">
    <subcellularLocation>
        <location evidence="1">Cytoplasm</location>
    </subcellularLocation>
</comment>